<keyword evidence="2" id="KW-1185">Reference proteome</keyword>
<accession>A0AAV3NXH4</accession>
<gene>
    <name evidence="1" type="ORF">LIER_04415</name>
</gene>
<sequence length="149" mass="16789">MTPIDREGIKFSEKELEGIEIPHDDPLIISPVIANFLVARMLVDTGSSANILYLGAYDWLGLPPKPFKTGMYTSHSIHRTFHLSCGHSRFRVHGERSLENCNHKGIIYAGGQIRSFVQWSYRAPHPHCPTGYNFTTPFENEVPNHGRSG</sequence>
<reference evidence="1 2" key="1">
    <citation type="submission" date="2024-01" db="EMBL/GenBank/DDBJ databases">
        <title>The complete chloroplast genome sequence of Lithospermum erythrorhizon: insights into the phylogenetic relationship among Boraginaceae species and the maternal lineages of purple gromwells.</title>
        <authorList>
            <person name="Okada T."/>
            <person name="Watanabe K."/>
        </authorList>
    </citation>
    <scope>NUCLEOTIDE SEQUENCE [LARGE SCALE GENOMIC DNA]</scope>
</reference>
<comment type="caution">
    <text evidence="1">The sequence shown here is derived from an EMBL/GenBank/DDBJ whole genome shotgun (WGS) entry which is preliminary data.</text>
</comment>
<dbReference type="AlphaFoldDB" id="A0AAV3NXH4"/>
<evidence type="ECO:0000313" key="1">
    <source>
        <dbReference type="EMBL" id="GAA0143821.1"/>
    </source>
</evidence>
<evidence type="ECO:0000313" key="2">
    <source>
        <dbReference type="Proteomes" id="UP001454036"/>
    </source>
</evidence>
<name>A0AAV3NXH4_LITER</name>
<protein>
    <submittedName>
        <fullName evidence="1">Uncharacterized protein</fullName>
    </submittedName>
</protein>
<dbReference type="EMBL" id="BAABME010000566">
    <property type="protein sequence ID" value="GAA0143821.1"/>
    <property type="molecule type" value="Genomic_DNA"/>
</dbReference>
<proteinExistence type="predicted"/>
<dbReference type="Proteomes" id="UP001454036">
    <property type="component" value="Unassembled WGS sequence"/>
</dbReference>
<organism evidence="1 2">
    <name type="scientific">Lithospermum erythrorhizon</name>
    <name type="common">Purple gromwell</name>
    <name type="synonym">Lithospermum officinale var. erythrorhizon</name>
    <dbReference type="NCBI Taxonomy" id="34254"/>
    <lineage>
        <taxon>Eukaryota</taxon>
        <taxon>Viridiplantae</taxon>
        <taxon>Streptophyta</taxon>
        <taxon>Embryophyta</taxon>
        <taxon>Tracheophyta</taxon>
        <taxon>Spermatophyta</taxon>
        <taxon>Magnoliopsida</taxon>
        <taxon>eudicotyledons</taxon>
        <taxon>Gunneridae</taxon>
        <taxon>Pentapetalae</taxon>
        <taxon>asterids</taxon>
        <taxon>lamiids</taxon>
        <taxon>Boraginales</taxon>
        <taxon>Boraginaceae</taxon>
        <taxon>Boraginoideae</taxon>
        <taxon>Lithospermeae</taxon>
        <taxon>Lithospermum</taxon>
    </lineage>
</organism>